<evidence type="ECO:0008006" key="4">
    <source>
        <dbReference type="Google" id="ProtNLM"/>
    </source>
</evidence>
<proteinExistence type="predicted"/>
<evidence type="ECO:0000256" key="1">
    <source>
        <dbReference type="SAM" id="SignalP"/>
    </source>
</evidence>
<dbReference type="Proteomes" id="UP000766336">
    <property type="component" value="Unassembled WGS sequence"/>
</dbReference>
<feature type="chain" id="PRO_5047408813" description="Lysozyme inhibitor LprI N-terminal domain-containing protein" evidence="1">
    <location>
        <begin position="26"/>
        <end position="138"/>
    </location>
</feature>
<organism evidence="2 3">
    <name type="scientific">Roseococcus pinisoli</name>
    <dbReference type="NCBI Taxonomy" id="2835040"/>
    <lineage>
        <taxon>Bacteria</taxon>
        <taxon>Pseudomonadati</taxon>
        <taxon>Pseudomonadota</taxon>
        <taxon>Alphaproteobacteria</taxon>
        <taxon>Acetobacterales</taxon>
        <taxon>Roseomonadaceae</taxon>
        <taxon>Roseococcus</taxon>
    </lineage>
</organism>
<feature type="signal peptide" evidence="1">
    <location>
        <begin position="1"/>
        <end position="25"/>
    </location>
</feature>
<reference evidence="2 3" key="1">
    <citation type="submission" date="2021-05" db="EMBL/GenBank/DDBJ databases">
        <title>Roseococcus sp. XZZS9, whole genome shotgun sequencing project.</title>
        <authorList>
            <person name="Zhao G."/>
            <person name="Shen L."/>
        </authorList>
    </citation>
    <scope>NUCLEOTIDE SEQUENCE [LARGE SCALE GENOMIC DNA]</scope>
    <source>
        <strain evidence="2 3">XZZS9</strain>
    </source>
</reference>
<gene>
    <name evidence="2" type="ORF">KHU32_17045</name>
</gene>
<evidence type="ECO:0000313" key="2">
    <source>
        <dbReference type="EMBL" id="MBS7812660.1"/>
    </source>
</evidence>
<dbReference type="RefSeq" id="WP_213671351.1">
    <property type="nucleotide sequence ID" value="NZ_JAHCDA010000003.1"/>
</dbReference>
<name>A0ABS5QI93_9PROT</name>
<accession>A0ABS5QI93</accession>
<protein>
    <recommendedName>
        <fullName evidence="4">Lysozyme inhibitor LprI N-terminal domain-containing protein</fullName>
    </recommendedName>
</protein>
<dbReference type="PROSITE" id="PS51257">
    <property type="entry name" value="PROKAR_LIPOPROTEIN"/>
    <property type="match status" value="1"/>
</dbReference>
<dbReference type="EMBL" id="JAHCDA010000003">
    <property type="protein sequence ID" value="MBS7812660.1"/>
    <property type="molecule type" value="Genomic_DNA"/>
</dbReference>
<keyword evidence="3" id="KW-1185">Reference proteome</keyword>
<sequence length="138" mass="15184">MRILLAAAPFFLLLASCAARPPAQATGPASGDAQRILATPLAETVGATDAVRIRAMAEANGMLRHCRLRWEGYFGRMMTQQRDLNRSEAEMQHIAVWHGYWLGATQRAADRDQLPCPGDFRTSLRDRAEALLRPIPGG</sequence>
<keyword evidence="1" id="KW-0732">Signal</keyword>
<evidence type="ECO:0000313" key="3">
    <source>
        <dbReference type="Proteomes" id="UP000766336"/>
    </source>
</evidence>
<comment type="caution">
    <text evidence="2">The sequence shown here is derived from an EMBL/GenBank/DDBJ whole genome shotgun (WGS) entry which is preliminary data.</text>
</comment>